<dbReference type="FunFam" id="1.10.287.80:FF:000003">
    <property type="entry name" value="ATP synthase gamma chain, chloroplastic"/>
    <property type="match status" value="1"/>
</dbReference>
<evidence type="ECO:0000256" key="7">
    <source>
        <dbReference type="ARBA" id="ARBA00023136"/>
    </source>
</evidence>
<accession>A0A2S6I581</accession>
<dbReference type="PRINTS" id="PR00126">
    <property type="entry name" value="ATPASEGAMMA"/>
</dbReference>
<dbReference type="GO" id="GO:0005886">
    <property type="term" value="C:plasma membrane"/>
    <property type="evidence" value="ECO:0007669"/>
    <property type="project" value="UniProtKB-SubCell"/>
</dbReference>
<keyword evidence="13" id="KW-1185">Reference proteome</keyword>
<keyword evidence="4 11" id="KW-0813">Transport</keyword>
<dbReference type="PROSITE" id="PS00153">
    <property type="entry name" value="ATPASE_GAMMA"/>
    <property type="match status" value="1"/>
</dbReference>
<comment type="subcellular location">
    <subcellularLocation>
        <location evidence="11">Cell membrane</location>
        <topology evidence="11">Peripheral membrane protein</topology>
    </subcellularLocation>
    <subcellularLocation>
        <location evidence="2">Membrane</location>
        <topology evidence="2">Peripheral membrane protein</topology>
    </subcellularLocation>
    <subcellularLocation>
        <location evidence="10">Thylakoid</location>
    </subcellularLocation>
</comment>
<dbReference type="Gene3D" id="3.40.1380.10">
    <property type="match status" value="1"/>
</dbReference>
<dbReference type="PANTHER" id="PTHR11693">
    <property type="entry name" value="ATP SYNTHASE GAMMA CHAIN"/>
    <property type="match status" value="1"/>
</dbReference>
<evidence type="ECO:0000256" key="10">
    <source>
        <dbReference type="ARBA" id="ARBA00060385"/>
    </source>
</evidence>
<dbReference type="InterPro" id="IPR023632">
    <property type="entry name" value="ATP_synth_F1_gsu_CS"/>
</dbReference>
<dbReference type="EMBL" id="PTJC01000006">
    <property type="protein sequence ID" value="PPK86289.1"/>
    <property type="molecule type" value="Genomic_DNA"/>
</dbReference>
<evidence type="ECO:0000256" key="1">
    <source>
        <dbReference type="ARBA" id="ARBA00003456"/>
    </source>
</evidence>
<dbReference type="GO" id="GO:0005524">
    <property type="term" value="F:ATP binding"/>
    <property type="evidence" value="ECO:0007669"/>
    <property type="project" value="UniProtKB-UniRule"/>
</dbReference>
<evidence type="ECO:0000313" key="13">
    <source>
        <dbReference type="Proteomes" id="UP000237662"/>
    </source>
</evidence>
<dbReference type="GO" id="GO:0042777">
    <property type="term" value="P:proton motive force-driven plasma membrane ATP synthesis"/>
    <property type="evidence" value="ECO:0007669"/>
    <property type="project" value="UniProtKB-UniRule"/>
</dbReference>
<dbReference type="RefSeq" id="WP_104420734.1">
    <property type="nucleotide sequence ID" value="NZ_PTJC01000006.1"/>
</dbReference>
<proteinExistence type="inferred from homology"/>
<keyword evidence="5 11" id="KW-0375">Hydrogen ion transport</keyword>
<comment type="subunit">
    <text evidence="11">F-type ATPases have 2 components, CF(1) - the catalytic core - and CF(0) - the membrane proton channel. CF(1) has five subunits: alpha(3), beta(3), gamma(1), delta(1), epsilon(1). CF(0) has three main subunits: a, b and c.</text>
</comment>
<keyword evidence="11" id="KW-1003">Cell membrane</keyword>
<dbReference type="PANTHER" id="PTHR11693:SF22">
    <property type="entry name" value="ATP SYNTHASE SUBUNIT GAMMA, MITOCHONDRIAL"/>
    <property type="match status" value="1"/>
</dbReference>
<comment type="caution">
    <text evidence="12">The sequence shown here is derived from an EMBL/GenBank/DDBJ whole genome shotgun (WGS) entry which is preliminary data.</text>
</comment>
<dbReference type="HAMAP" id="MF_00815">
    <property type="entry name" value="ATP_synth_gamma_bact"/>
    <property type="match status" value="1"/>
</dbReference>
<comment type="function">
    <text evidence="1 11">Produces ATP from ADP in the presence of a proton gradient across the membrane. The gamma chain is believed to be important in regulating ATPase activity and the flow of protons through the CF(0) complex.</text>
</comment>
<keyword evidence="7 11" id="KW-0472">Membrane</keyword>
<evidence type="ECO:0000256" key="11">
    <source>
        <dbReference type="HAMAP-Rule" id="MF_00815"/>
    </source>
</evidence>
<dbReference type="GO" id="GO:0009579">
    <property type="term" value="C:thylakoid"/>
    <property type="evidence" value="ECO:0007669"/>
    <property type="project" value="UniProtKB-SubCell"/>
</dbReference>
<dbReference type="SUPFAM" id="SSF52943">
    <property type="entry name" value="ATP synthase (F1-ATPase), gamma subunit"/>
    <property type="match status" value="1"/>
</dbReference>
<name>A0A2S6I581_9BACT</name>
<dbReference type="GO" id="GO:0046933">
    <property type="term" value="F:proton-transporting ATP synthase activity, rotational mechanism"/>
    <property type="evidence" value="ECO:0007669"/>
    <property type="project" value="UniProtKB-UniRule"/>
</dbReference>
<keyword evidence="6 11" id="KW-0406">Ion transport</keyword>
<keyword evidence="9 11" id="KW-0066">ATP synthesis</keyword>
<keyword evidence="8 11" id="KW-0139">CF(1)</keyword>
<gene>
    <name evidence="11" type="primary">atpG</name>
    <name evidence="12" type="ORF">CLV84_3212</name>
</gene>
<dbReference type="GO" id="GO:0045259">
    <property type="term" value="C:proton-transporting ATP synthase complex"/>
    <property type="evidence" value="ECO:0007669"/>
    <property type="project" value="UniProtKB-KW"/>
</dbReference>
<evidence type="ECO:0000256" key="5">
    <source>
        <dbReference type="ARBA" id="ARBA00022781"/>
    </source>
</evidence>
<reference evidence="12 13" key="1">
    <citation type="submission" date="2018-02" db="EMBL/GenBank/DDBJ databases">
        <title>Genomic Encyclopedia of Archaeal and Bacterial Type Strains, Phase II (KMG-II): from individual species to whole genera.</title>
        <authorList>
            <person name="Goeker M."/>
        </authorList>
    </citation>
    <scope>NUCLEOTIDE SEQUENCE [LARGE SCALE GENOMIC DNA]</scope>
    <source>
        <strain evidence="12 13">DSM 29526</strain>
    </source>
</reference>
<evidence type="ECO:0000256" key="9">
    <source>
        <dbReference type="ARBA" id="ARBA00023310"/>
    </source>
</evidence>
<dbReference type="Gene3D" id="1.10.287.80">
    <property type="entry name" value="ATP synthase, gamma subunit, helix hairpin domain"/>
    <property type="match status" value="1"/>
</dbReference>
<evidence type="ECO:0000256" key="4">
    <source>
        <dbReference type="ARBA" id="ARBA00022448"/>
    </source>
</evidence>
<dbReference type="InterPro" id="IPR000131">
    <property type="entry name" value="ATP_synth_F1_gsu"/>
</dbReference>
<evidence type="ECO:0000256" key="3">
    <source>
        <dbReference type="ARBA" id="ARBA00007681"/>
    </source>
</evidence>
<protein>
    <recommendedName>
        <fullName evidence="11">ATP synthase gamma chain</fullName>
    </recommendedName>
    <alternativeName>
        <fullName evidence="11">ATP synthase F1 sector gamma subunit</fullName>
    </alternativeName>
    <alternativeName>
        <fullName evidence="11">F-ATPase gamma subunit</fullName>
    </alternativeName>
</protein>
<evidence type="ECO:0000256" key="6">
    <source>
        <dbReference type="ARBA" id="ARBA00023065"/>
    </source>
</evidence>
<evidence type="ECO:0000313" key="12">
    <source>
        <dbReference type="EMBL" id="PPK86289.1"/>
    </source>
</evidence>
<dbReference type="NCBIfam" id="TIGR01146">
    <property type="entry name" value="ATPsyn_F1gamma"/>
    <property type="match status" value="1"/>
</dbReference>
<dbReference type="Proteomes" id="UP000237662">
    <property type="component" value="Unassembled WGS sequence"/>
</dbReference>
<dbReference type="AlphaFoldDB" id="A0A2S6I581"/>
<evidence type="ECO:0000256" key="8">
    <source>
        <dbReference type="ARBA" id="ARBA00023196"/>
    </source>
</evidence>
<sequence>MANLKEVRERIGSVKNTQQITSAMKMVSAAKLRRAQQAITELRPYADKLDEMLRNILTNLEGDADTIFNKVRPVTGACVIVVTSNRGLAGAFNTNIIKAAEASIRELGTFDGPLDIICIGRKGAEYFRKHYGKRSDVKVVTDFQNLFDDLSFDNTKEVPQLIMSRFKSERYDRVYLAYARFRNAAVQNAISEQYLPVEELLSDEVETDTSKHSRYRADYIFEPGKEELLAYLVPSILETKFQAALLDTQASEHGARMTAMDKATENAQELLRDLRISYNKARQEAITNEILEIVGGAAALEG</sequence>
<dbReference type="Pfam" id="PF00231">
    <property type="entry name" value="ATP-synt"/>
    <property type="match status" value="1"/>
</dbReference>
<organism evidence="12 13">
    <name type="scientific">Neolewinella xylanilytica</name>
    <dbReference type="NCBI Taxonomy" id="1514080"/>
    <lineage>
        <taxon>Bacteria</taxon>
        <taxon>Pseudomonadati</taxon>
        <taxon>Bacteroidota</taxon>
        <taxon>Saprospiria</taxon>
        <taxon>Saprospirales</taxon>
        <taxon>Lewinellaceae</taxon>
        <taxon>Neolewinella</taxon>
    </lineage>
</organism>
<dbReference type="OrthoDB" id="9812769at2"/>
<comment type="similarity">
    <text evidence="3 11">Belongs to the ATPase gamma chain family.</text>
</comment>
<evidence type="ECO:0000256" key="2">
    <source>
        <dbReference type="ARBA" id="ARBA00004170"/>
    </source>
</evidence>
<dbReference type="InterPro" id="IPR035968">
    <property type="entry name" value="ATP_synth_F1_ATPase_gsu"/>
</dbReference>
<dbReference type="CDD" id="cd12151">
    <property type="entry name" value="F1-ATPase_gamma"/>
    <property type="match status" value="1"/>
</dbReference>